<proteinExistence type="predicted"/>
<dbReference type="RefSeq" id="WP_022088804.1">
    <property type="nucleotide sequence ID" value="NZ_JAODBU010000010.1"/>
</dbReference>
<dbReference type="InterPro" id="IPR015231">
    <property type="entry name" value="DUF1934"/>
</dbReference>
<evidence type="ECO:0000313" key="1">
    <source>
        <dbReference type="EMBL" id="MCT7399548.1"/>
    </source>
</evidence>
<keyword evidence="2" id="KW-1185">Reference proteome</keyword>
<organism evidence="1 2">
    <name type="scientific">Eubacterium album</name>
    <dbReference type="NCBI Taxonomy" id="2978477"/>
    <lineage>
        <taxon>Bacteria</taxon>
        <taxon>Bacillati</taxon>
        <taxon>Bacillota</taxon>
        <taxon>Clostridia</taxon>
        <taxon>Eubacteriales</taxon>
        <taxon>Eubacteriaceae</taxon>
        <taxon>Eubacterium</taxon>
    </lineage>
</organism>
<name>A0ABT2M5L3_9FIRM</name>
<reference evidence="1" key="1">
    <citation type="submission" date="2022-09" db="EMBL/GenBank/DDBJ databases">
        <title>Eubacterium sp. LFL-14 isolated from human feces.</title>
        <authorList>
            <person name="Liu F."/>
        </authorList>
    </citation>
    <scope>NUCLEOTIDE SEQUENCE</scope>
    <source>
        <strain evidence="1">LFL-14</strain>
    </source>
</reference>
<dbReference type="EMBL" id="JAODBU010000010">
    <property type="protein sequence ID" value="MCT7399548.1"/>
    <property type="molecule type" value="Genomic_DNA"/>
</dbReference>
<dbReference type="InterPro" id="IPR012674">
    <property type="entry name" value="Calycin"/>
</dbReference>
<sequence length="141" mass="16103">MNEEVIISIKGLRVTEDTDEDVEVITPGKYYLKNGKHYLLYDEIDEESGKTIKNMIKITSEYVEVTKRGGISSKLCFQEEKSYQSIYSTMFGEFLMETKTDAVMLDESDEVIEATVKYELFINGSSVSTNNIVIKVENKVK</sequence>
<dbReference type="Pfam" id="PF09148">
    <property type="entry name" value="DUF1934"/>
    <property type="match status" value="1"/>
</dbReference>
<accession>A0ABT2M5L3</accession>
<dbReference type="SUPFAM" id="SSF50814">
    <property type="entry name" value="Lipocalins"/>
    <property type="match status" value="1"/>
</dbReference>
<comment type="caution">
    <text evidence="1">The sequence shown here is derived from an EMBL/GenBank/DDBJ whole genome shotgun (WGS) entry which is preliminary data.</text>
</comment>
<gene>
    <name evidence="1" type="ORF">N5B56_10700</name>
</gene>
<protein>
    <submittedName>
        <fullName evidence="1">DUF1934 domain-containing protein</fullName>
    </submittedName>
</protein>
<dbReference type="Gene3D" id="2.40.128.20">
    <property type="match status" value="1"/>
</dbReference>
<evidence type="ECO:0000313" key="2">
    <source>
        <dbReference type="Proteomes" id="UP001431199"/>
    </source>
</evidence>
<dbReference type="Proteomes" id="UP001431199">
    <property type="component" value="Unassembled WGS sequence"/>
</dbReference>